<comment type="caution">
    <text evidence="2">The sequence shown here is derived from an EMBL/GenBank/DDBJ whole genome shotgun (WGS) entry which is preliminary data.</text>
</comment>
<proteinExistence type="predicted"/>
<accession>V2XS34</accession>
<gene>
    <name evidence="2" type="ORF">Moror_3880</name>
</gene>
<reference evidence="2 3" key="1">
    <citation type="journal article" date="2014" name="BMC Genomics">
        <title>Genome and secretome analysis of the hemibiotrophic fungal pathogen, Moniliophthora roreri, which causes frosty pod rot disease of cacao: mechanisms of the biotrophic and necrotrophic phases.</title>
        <authorList>
            <person name="Meinhardt L.W."/>
            <person name="Costa G.G.L."/>
            <person name="Thomazella D.P.T."/>
            <person name="Teixeira P.J.P.L."/>
            <person name="Carazzolle M.F."/>
            <person name="Schuster S.C."/>
            <person name="Carlson J.E."/>
            <person name="Guiltinan M.J."/>
            <person name="Mieczkowski P."/>
            <person name="Farmer A."/>
            <person name="Ramaraj T."/>
            <person name="Crozier J."/>
            <person name="Davis R.E."/>
            <person name="Shao J."/>
            <person name="Melnick R.L."/>
            <person name="Pereira G.A.G."/>
            <person name="Bailey B.A."/>
        </authorList>
    </citation>
    <scope>NUCLEOTIDE SEQUENCE [LARGE SCALE GENOMIC DNA]</scope>
    <source>
        <strain evidence="2 3">MCA 2997</strain>
    </source>
</reference>
<dbReference type="HOGENOM" id="CLU_371340_0_0_1"/>
<feature type="compositionally biased region" description="Polar residues" evidence="1">
    <location>
        <begin position="73"/>
        <end position="84"/>
    </location>
</feature>
<dbReference type="Proteomes" id="UP000017559">
    <property type="component" value="Unassembled WGS sequence"/>
</dbReference>
<dbReference type="EMBL" id="AWSO01000086">
    <property type="protein sequence ID" value="ESK95355.1"/>
    <property type="molecule type" value="Genomic_DNA"/>
</dbReference>
<feature type="region of interest" description="Disordered" evidence="1">
    <location>
        <begin position="284"/>
        <end position="434"/>
    </location>
</feature>
<feature type="compositionally biased region" description="Polar residues" evidence="1">
    <location>
        <begin position="420"/>
        <end position="434"/>
    </location>
</feature>
<feature type="compositionally biased region" description="Polar residues" evidence="1">
    <location>
        <begin position="1"/>
        <end position="16"/>
    </location>
</feature>
<evidence type="ECO:0000313" key="2">
    <source>
        <dbReference type="EMBL" id="ESK95355.1"/>
    </source>
</evidence>
<feature type="compositionally biased region" description="Polar residues" evidence="1">
    <location>
        <begin position="47"/>
        <end position="66"/>
    </location>
</feature>
<keyword evidence="3" id="KW-1185">Reference proteome</keyword>
<protein>
    <submittedName>
        <fullName evidence="2">Uncharacterized protein</fullName>
    </submittedName>
</protein>
<name>V2XS34_MONRO</name>
<evidence type="ECO:0000256" key="1">
    <source>
        <dbReference type="SAM" id="MobiDB-lite"/>
    </source>
</evidence>
<feature type="region of interest" description="Disordered" evidence="1">
    <location>
        <begin position="1"/>
        <end position="29"/>
    </location>
</feature>
<dbReference type="OrthoDB" id="432299at2759"/>
<feature type="compositionally biased region" description="Polar residues" evidence="1">
    <location>
        <begin position="309"/>
        <end position="335"/>
    </location>
</feature>
<sequence length="749" mass="82536">MNSSEVSLACQGQNETRGPPNPSTGWPNLDPSLFRIGFDVVHRLQAGQQAPNQHESASQTQPSNGFNVPLSLPPTTSVDANPSVNSPAARFPTFFNTPEFHNLMSTLTYTNFATVHPQNSEADYPHIPDVDVNRATDGKDPLETASIDRPDQTDGMHARPEEERPREERPEEENALASIIPPTSSWYSIPNHTSLSHFHDQIVITPPAPSNEVDDLVSLDKWRNIISPFLLQNARLRWKGYRAGEVPPRSAEHTMKDVLSDDVCKEFARKMLKARIQLEGKLKPDIMDKSGDNRGGAQPRIGSVAVPIHTTSRSTSVSAPNENTQPSTRMNSPSLKNIPRAPRAMHRAWQNTDRSTPGASSTTNSGRRSMSYDRGRLSHPLSSSPANPRMSRGHAFSESTPTKSRKRPRYSDDEDDCDPQISSNRACRSTSRSSHATYQPTFFNGGMNNAYQGSQQCLRSCSPEDKVVSIDPCSTSGAAETVIKQNGVPTVNGCVHLPSEAMKHSVPISPTVTPAPVCSVDTDQNAERPLGQTSEDMQIDQPLLASEIQTAEEQGPDCSASVNKTLAPPGHTVPGLWLVQQALDSPGILDCQIHLDADTAQRWQLYEKSAEMSPLEEEAEMLNLSFVCLSYEAVEGIFKSMLLTPEALSEAVKSSVKEWPLQGTLLVQTNPGESHSRTWLPQEMKPNTPLNITHFIRPGQNVIRCIQLAPLRYFFILHATTIQRARLSHFDSFITESISHINAENQHVS</sequence>
<feature type="compositionally biased region" description="Polar residues" evidence="1">
    <location>
        <begin position="349"/>
        <end position="368"/>
    </location>
</feature>
<feature type="region of interest" description="Disordered" evidence="1">
    <location>
        <begin position="120"/>
        <end position="174"/>
    </location>
</feature>
<organism evidence="2 3">
    <name type="scientific">Moniliophthora roreri (strain MCA 2997)</name>
    <name type="common">Cocoa frosty pod rot fungus</name>
    <name type="synonym">Crinipellis roreri</name>
    <dbReference type="NCBI Taxonomy" id="1381753"/>
    <lineage>
        <taxon>Eukaryota</taxon>
        <taxon>Fungi</taxon>
        <taxon>Dikarya</taxon>
        <taxon>Basidiomycota</taxon>
        <taxon>Agaricomycotina</taxon>
        <taxon>Agaricomycetes</taxon>
        <taxon>Agaricomycetidae</taxon>
        <taxon>Agaricales</taxon>
        <taxon>Marasmiineae</taxon>
        <taxon>Marasmiaceae</taxon>
        <taxon>Moniliophthora</taxon>
    </lineage>
</organism>
<dbReference type="AlphaFoldDB" id="V2XS34"/>
<feature type="region of interest" description="Disordered" evidence="1">
    <location>
        <begin position="47"/>
        <end position="84"/>
    </location>
</feature>
<evidence type="ECO:0000313" key="3">
    <source>
        <dbReference type="Proteomes" id="UP000017559"/>
    </source>
</evidence>
<dbReference type="KEGG" id="mrr:Moror_3880"/>
<feature type="compositionally biased region" description="Basic and acidic residues" evidence="1">
    <location>
        <begin position="123"/>
        <end position="169"/>
    </location>
</feature>